<feature type="transmembrane region" description="Helical" evidence="2">
    <location>
        <begin position="398"/>
        <end position="419"/>
    </location>
</feature>
<feature type="transmembrane region" description="Helical" evidence="2">
    <location>
        <begin position="431"/>
        <end position="448"/>
    </location>
</feature>
<name>A0A6G0XUS2_9STRA</name>
<feature type="transmembrane region" description="Helical" evidence="2">
    <location>
        <begin position="86"/>
        <end position="105"/>
    </location>
</feature>
<feature type="transmembrane region" description="Helical" evidence="2">
    <location>
        <begin position="282"/>
        <end position="302"/>
    </location>
</feature>
<evidence type="ECO:0000256" key="1">
    <source>
        <dbReference type="ARBA" id="ARBA00010199"/>
    </source>
</evidence>
<feature type="transmembrane region" description="Helical" evidence="2">
    <location>
        <begin position="356"/>
        <end position="378"/>
    </location>
</feature>
<evidence type="ECO:0000313" key="3">
    <source>
        <dbReference type="EMBL" id="KAF0744184.1"/>
    </source>
</evidence>
<evidence type="ECO:0000256" key="2">
    <source>
        <dbReference type="SAM" id="Phobius"/>
    </source>
</evidence>
<dbReference type="EMBL" id="VJMJ01000010">
    <property type="protein sequence ID" value="KAF0744184.1"/>
    <property type="molecule type" value="Genomic_DNA"/>
</dbReference>
<comment type="similarity">
    <text evidence="1">Belongs to the multi antimicrobial extrusion (MATE) (TC 2.A.66.1) family.</text>
</comment>
<keyword evidence="2" id="KW-1133">Transmembrane helix</keyword>
<keyword evidence="4" id="KW-1185">Reference proteome</keyword>
<feature type="transmembrane region" description="Helical" evidence="2">
    <location>
        <begin position="231"/>
        <end position="250"/>
    </location>
</feature>
<dbReference type="GO" id="GO:0016020">
    <property type="term" value="C:membrane"/>
    <property type="evidence" value="ECO:0007669"/>
    <property type="project" value="InterPro"/>
</dbReference>
<feature type="transmembrane region" description="Helical" evidence="2">
    <location>
        <begin position="199"/>
        <end position="219"/>
    </location>
</feature>
<dbReference type="VEuPathDB" id="FungiDB:AeMF1_016877"/>
<evidence type="ECO:0000313" key="4">
    <source>
        <dbReference type="Proteomes" id="UP000481153"/>
    </source>
</evidence>
<accession>A0A6G0XUS2</accession>
<dbReference type="GO" id="GO:0042910">
    <property type="term" value="F:xenobiotic transmembrane transporter activity"/>
    <property type="evidence" value="ECO:0007669"/>
    <property type="project" value="InterPro"/>
</dbReference>
<feature type="transmembrane region" description="Helical" evidence="2">
    <location>
        <begin position="314"/>
        <end position="335"/>
    </location>
</feature>
<protein>
    <submittedName>
        <fullName evidence="3">Uncharacterized protein</fullName>
    </submittedName>
</protein>
<sequence>MSTQQGGSDDDGERALLLNPRNNESIGRLQLDEQNPTKISSELTALAYLSVPLTFSLLMDIAPAFINMAIVGHLNSTAIHDDVNAVALSSMYINVTAMAAILGLAKAVDLLCSHSYASTGTVSAFGIYLQSGLLGMAIALVPVVVLNIFGKQVLVFLNQDPIVSEKAGVFLQYSAIGLPFLAIFELLKKLLLVQGITVPVALMTLLANIVHLALGYGLAQDPDLGLYGPAIARSVACVCLPIFLGLFLLWQRKIWKGWDVTWSWSETTAHLREFFHFGGPDMVSLMIEYGIFELLILLSGLLQNYQVVLGANAILINLFAVINMVCLGISMATTVRLSDLLRAYKPRQAKTASTASFLLTLTVAVLSASILVLLRQWIPKILTSDSELIECTANAILAATPLTLVCATTSVVQGVLWAVDKQDIANYVNAGGYYIVGMPLAAVFAFTLDWGLQGLWLGLAIGAGLNIAVYFWFLCGLNWKQAAKGASDRAFTQHAAYQL</sequence>
<feature type="transmembrane region" description="Helical" evidence="2">
    <location>
        <begin position="45"/>
        <end position="66"/>
    </location>
</feature>
<keyword evidence="2" id="KW-0812">Transmembrane</keyword>
<dbReference type="PANTHER" id="PTHR11206">
    <property type="entry name" value="MULTIDRUG RESISTANCE PROTEIN"/>
    <property type="match status" value="1"/>
</dbReference>
<gene>
    <name evidence="3" type="ORF">Ae201684_001324</name>
</gene>
<dbReference type="GO" id="GO:0015297">
    <property type="term" value="F:antiporter activity"/>
    <property type="evidence" value="ECO:0007669"/>
    <property type="project" value="InterPro"/>
</dbReference>
<keyword evidence="2" id="KW-0472">Membrane</keyword>
<comment type="caution">
    <text evidence="3">The sequence shown here is derived from an EMBL/GenBank/DDBJ whole genome shotgun (WGS) entry which is preliminary data.</text>
</comment>
<dbReference type="InterPro" id="IPR002528">
    <property type="entry name" value="MATE_fam"/>
</dbReference>
<proteinExistence type="inferred from homology"/>
<feature type="transmembrane region" description="Helical" evidence="2">
    <location>
        <begin position="454"/>
        <end position="474"/>
    </location>
</feature>
<dbReference type="Pfam" id="PF01554">
    <property type="entry name" value="MatE"/>
    <property type="match status" value="2"/>
</dbReference>
<organism evidence="3 4">
    <name type="scientific">Aphanomyces euteiches</name>
    <dbReference type="NCBI Taxonomy" id="100861"/>
    <lineage>
        <taxon>Eukaryota</taxon>
        <taxon>Sar</taxon>
        <taxon>Stramenopiles</taxon>
        <taxon>Oomycota</taxon>
        <taxon>Saprolegniomycetes</taxon>
        <taxon>Saprolegniales</taxon>
        <taxon>Verrucalvaceae</taxon>
        <taxon>Aphanomyces</taxon>
    </lineage>
</organism>
<reference evidence="3 4" key="1">
    <citation type="submission" date="2019-07" db="EMBL/GenBank/DDBJ databases">
        <title>Genomics analysis of Aphanomyces spp. identifies a new class of oomycete effector associated with host adaptation.</title>
        <authorList>
            <person name="Gaulin E."/>
        </authorList>
    </citation>
    <scope>NUCLEOTIDE SEQUENCE [LARGE SCALE GENOMIC DNA]</scope>
    <source>
        <strain evidence="3 4">ATCC 201684</strain>
    </source>
</reference>
<dbReference type="Proteomes" id="UP000481153">
    <property type="component" value="Unassembled WGS sequence"/>
</dbReference>
<feature type="transmembrane region" description="Helical" evidence="2">
    <location>
        <begin position="125"/>
        <end position="149"/>
    </location>
</feature>
<dbReference type="AlphaFoldDB" id="A0A6G0XUS2"/>
<feature type="transmembrane region" description="Helical" evidence="2">
    <location>
        <begin position="169"/>
        <end position="187"/>
    </location>
</feature>